<accession>A0AAN6XVU1</accession>
<keyword evidence="4 6" id="KW-0472">Membrane</keyword>
<keyword evidence="9" id="KW-1185">Reference proteome</keyword>
<evidence type="ECO:0000256" key="3">
    <source>
        <dbReference type="ARBA" id="ARBA00022989"/>
    </source>
</evidence>
<organism evidence="8 9">
    <name type="scientific">Rhypophila decipiens</name>
    <dbReference type="NCBI Taxonomy" id="261697"/>
    <lineage>
        <taxon>Eukaryota</taxon>
        <taxon>Fungi</taxon>
        <taxon>Dikarya</taxon>
        <taxon>Ascomycota</taxon>
        <taxon>Pezizomycotina</taxon>
        <taxon>Sordariomycetes</taxon>
        <taxon>Sordariomycetidae</taxon>
        <taxon>Sordariales</taxon>
        <taxon>Naviculisporaceae</taxon>
        <taxon>Rhypophila</taxon>
    </lineage>
</organism>
<evidence type="ECO:0000259" key="7">
    <source>
        <dbReference type="Pfam" id="PF20684"/>
    </source>
</evidence>
<evidence type="ECO:0000313" key="8">
    <source>
        <dbReference type="EMBL" id="KAK4207858.1"/>
    </source>
</evidence>
<reference evidence="8" key="2">
    <citation type="submission" date="2023-05" db="EMBL/GenBank/DDBJ databases">
        <authorList>
            <consortium name="Lawrence Berkeley National Laboratory"/>
            <person name="Steindorff A."/>
            <person name="Hensen N."/>
            <person name="Bonometti L."/>
            <person name="Westerberg I."/>
            <person name="Brannstrom I.O."/>
            <person name="Guillou S."/>
            <person name="Cros-Aarteil S."/>
            <person name="Calhoun S."/>
            <person name="Haridas S."/>
            <person name="Kuo A."/>
            <person name="Mondo S."/>
            <person name="Pangilinan J."/>
            <person name="Riley R."/>
            <person name="Labutti K."/>
            <person name="Andreopoulos B."/>
            <person name="Lipzen A."/>
            <person name="Chen C."/>
            <person name="Yanf M."/>
            <person name="Daum C."/>
            <person name="Ng V."/>
            <person name="Clum A."/>
            <person name="Ohm R."/>
            <person name="Martin F."/>
            <person name="Silar P."/>
            <person name="Natvig D."/>
            <person name="Lalanne C."/>
            <person name="Gautier V."/>
            <person name="Ament-Velasquez S.L."/>
            <person name="Kruys A."/>
            <person name="Hutchinson M.I."/>
            <person name="Powell A.J."/>
            <person name="Barry K."/>
            <person name="Miller A.N."/>
            <person name="Grigoriev I.V."/>
            <person name="Debuchy R."/>
            <person name="Gladieux P."/>
            <person name="Thoren M.H."/>
            <person name="Johannesson H."/>
        </authorList>
    </citation>
    <scope>NUCLEOTIDE SEQUENCE</scope>
    <source>
        <strain evidence="8">PSN293</strain>
    </source>
</reference>
<feature type="transmembrane region" description="Helical" evidence="6">
    <location>
        <begin position="54"/>
        <end position="74"/>
    </location>
</feature>
<keyword evidence="3 6" id="KW-1133">Transmembrane helix</keyword>
<comment type="subcellular location">
    <subcellularLocation>
        <location evidence="1">Membrane</location>
        <topology evidence="1">Multi-pass membrane protein</topology>
    </subcellularLocation>
</comment>
<evidence type="ECO:0000256" key="4">
    <source>
        <dbReference type="ARBA" id="ARBA00023136"/>
    </source>
</evidence>
<dbReference type="PANTHER" id="PTHR33048:SF47">
    <property type="entry name" value="INTEGRAL MEMBRANE PROTEIN-RELATED"/>
    <property type="match status" value="1"/>
</dbReference>
<protein>
    <recommendedName>
        <fullName evidence="7">Rhodopsin domain-containing protein</fullName>
    </recommendedName>
</protein>
<feature type="transmembrane region" description="Helical" evidence="6">
    <location>
        <begin position="103"/>
        <end position="128"/>
    </location>
</feature>
<proteinExistence type="inferred from homology"/>
<sequence>MASELVPDARVVVPGVPYHTFITSIWTTTGLAMVFLFLRLYSRWLGKRRLHLDDYFIIFAGALALATAALWQWAAPAMYRSLTAAGLHGDLPADFPQQLKRFLVTWGVIQMFYATSLTAVKVSFLVFFRRLGGHMSRLRFIWWPVLFFTLASWAIMTGLVHYRCVFTSLEEIFEYCSTPDSIQFTTATLKVGCSLDVISDFLILLIPIILLWGVQIPRKRKIVFIGLISLTLVTIIISIARAADGFATHWNTHQDDVSYLCLWTAVEPCAAIIVACLTAFPQLFAPASSRRPVYTPGEVAWVEHHAAGPGGNRTGAGGSAGRINVLVSYGHHISRISQEPPMELEGDDKSSGDDLGYMHSHGARSINDHHQLSNLSTHSKSQESQLAIIGWEPPIPTPTKTAAAVAGFYIKTRTSVNSKTLS</sequence>
<dbReference type="EMBL" id="MU858270">
    <property type="protein sequence ID" value="KAK4207858.1"/>
    <property type="molecule type" value="Genomic_DNA"/>
</dbReference>
<feature type="domain" description="Rhodopsin" evidence="7">
    <location>
        <begin position="38"/>
        <end position="284"/>
    </location>
</feature>
<evidence type="ECO:0000256" key="5">
    <source>
        <dbReference type="ARBA" id="ARBA00038359"/>
    </source>
</evidence>
<evidence type="ECO:0000256" key="1">
    <source>
        <dbReference type="ARBA" id="ARBA00004141"/>
    </source>
</evidence>
<evidence type="ECO:0000313" key="9">
    <source>
        <dbReference type="Proteomes" id="UP001301769"/>
    </source>
</evidence>
<dbReference type="PANTHER" id="PTHR33048">
    <property type="entry name" value="PTH11-LIKE INTEGRAL MEMBRANE PROTEIN (AFU_ORTHOLOGUE AFUA_5G11245)"/>
    <property type="match status" value="1"/>
</dbReference>
<comment type="similarity">
    <text evidence="5">Belongs to the SAT4 family.</text>
</comment>
<dbReference type="InterPro" id="IPR049326">
    <property type="entry name" value="Rhodopsin_dom_fungi"/>
</dbReference>
<feature type="transmembrane region" description="Helical" evidence="6">
    <location>
        <begin position="20"/>
        <end position="42"/>
    </location>
</feature>
<reference evidence="8" key="1">
    <citation type="journal article" date="2023" name="Mol. Phylogenet. Evol.">
        <title>Genome-scale phylogeny and comparative genomics of the fungal order Sordariales.</title>
        <authorList>
            <person name="Hensen N."/>
            <person name="Bonometti L."/>
            <person name="Westerberg I."/>
            <person name="Brannstrom I.O."/>
            <person name="Guillou S."/>
            <person name="Cros-Aarteil S."/>
            <person name="Calhoun S."/>
            <person name="Haridas S."/>
            <person name="Kuo A."/>
            <person name="Mondo S."/>
            <person name="Pangilinan J."/>
            <person name="Riley R."/>
            <person name="LaButti K."/>
            <person name="Andreopoulos B."/>
            <person name="Lipzen A."/>
            <person name="Chen C."/>
            <person name="Yan M."/>
            <person name="Daum C."/>
            <person name="Ng V."/>
            <person name="Clum A."/>
            <person name="Steindorff A."/>
            <person name="Ohm R.A."/>
            <person name="Martin F."/>
            <person name="Silar P."/>
            <person name="Natvig D.O."/>
            <person name="Lalanne C."/>
            <person name="Gautier V."/>
            <person name="Ament-Velasquez S.L."/>
            <person name="Kruys A."/>
            <person name="Hutchinson M.I."/>
            <person name="Powell A.J."/>
            <person name="Barry K."/>
            <person name="Miller A.N."/>
            <person name="Grigoriev I.V."/>
            <person name="Debuchy R."/>
            <person name="Gladieux P."/>
            <person name="Hiltunen Thoren M."/>
            <person name="Johannesson H."/>
        </authorList>
    </citation>
    <scope>NUCLEOTIDE SEQUENCE</scope>
    <source>
        <strain evidence="8">PSN293</strain>
    </source>
</reference>
<feature type="transmembrane region" description="Helical" evidence="6">
    <location>
        <begin position="262"/>
        <end position="284"/>
    </location>
</feature>
<name>A0AAN6XVU1_9PEZI</name>
<gene>
    <name evidence="8" type="ORF">QBC37DRAFT_432811</name>
</gene>
<feature type="transmembrane region" description="Helical" evidence="6">
    <location>
        <begin position="197"/>
        <end position="215"/>
    </location>
</feature>
<dbReference type="Proteomes" id="UP001301769">
    <property type="component" value="Unassembled WGS sequence"/>
</dbReference>
<dbReference type="InterPro" id="IPR052337">
    <property type="entry name" value="SAT4-like"/>
</dbReference>
<evidence type="ECO:0000256" key="6">
    <source>
        <dbReference type="SAM" id="Phobius"/>
    </source>
</evidence>
<feature type="transmembrane region" description="Helical" evidence="6">
    <location>
        <begin position="222"/>
        <end position="242"/>
    </location>
</feature>
<evidence type="ECO:0000256" key="2">
    <source>
        <dbReference type="ARBA" id="ARBA00022692"/>
    </source>
</evidence>
<dbReference type="Pfam" id="PF20684">
    <property type="entry name" value="Fung_rhodopsin"/>
    <property type="match status" value="1"/>
</dbReference>
<keyword evidence="2 6" id="KW-0812">Transmembrane</keyword>
<dbReference type="GO" id="GO:0016020">
    <property type="term" value="C:membrane"/>
    <property type="evidence" value="ECO:0007669"/>
    <property type="project" value="UniProtKB-SubCell"/>
</dbReference>
<dbReference type="AlphaFoldDB" id="A0AAN6XVU1"/>
<feature type="transmembrane region" description="Helical" evidence="6">
    <location>
        <begin position="140"/>
        <end position="162"/>
    </location>
</feature>
<comment type="caution">
    <text evidence="8">The sequence shown here is derived from an EMBL/GenBank/DDBJ whole genome shotgun (WGS) entry which is preliminary data.</text>
</comment>